<dbReference type="EMBL" id="DSRD01000296">
    <property type="protein sequence ID" value="HGW93542.1"/>
    <property type="molecule type" value="Genomic_DNA"/>
</dbReference>
<dbReference type="AlphaFoldDB" id="A0A832H357"/>
<gene>
    <name evidence="1" type="ORF">ENR47_04555</name>
</gene>
<proteinExistence type="predicted"/>
<protein>
    <submittedName>
        <fullName evidence="1">Uncharacterized protein</fullName>
    </submittedName>
</protein>
<reference evidence="1" key="1">
    <citation type="journal article" date="2020" name="mSystems">
        <title>Genome- and Community-Level Interaction Insights into Carbon Utilization and Element Cycling Functions of Hydrothermarchaeota in Hydrothermal Sediment.</title>
        <authorList>
            <person name="Zhou Z."/>
            <person name="Liu Y."/>
            <person name="Xu W."/>
            <person name="Pan J."/>
            <person name="Luo Z.H."/>
            <person name="Li M."/>
        </authorList>
    </citation>
    <scope>NUCLEOTIDE SEQUENCE [LARGE SCALE GENOMIC DNA]</scope>
    <source>
        <strain evidence="1">SpSt-402</strain>
    </source>
</reference>
<sequence length="183" mass="19618">MFPVSETPTLSTSIAPSSLDTTVLHSQASSLHSSLLTELNDPLSTTLSLSRSSVSLDRTVSFDTSFGTSDVFGNPNYAVSFPASPDLPMLKPEQVTFNEVDVNAIALPDSQTLDFQLLVPSDYLNPQLNIPVPDMGSGWQVSPEVEAVYIQVNTETLFQNVADVTSYTFTIGSSAASELYVSS</sequence>
<accession>A0A832H357</accession>
<name>A0A832H357_9CYAN</name>
<comment type="caution">
    <text evidence="1">The sequence shown here is derived from an EMBL/GenBank/DDBJ whole genome shotgun (WGS) entry which is preliminary data.</text>
</comment>
<organism evidence="1">
    <name type="scientific">Oscillatoriales cyanobacterium SpSt-402</name>
    <dbReference type="NCBI Taxonomy" id="2282168"/>
    <lineage>
        <taxon>Bacteria</taxon>
        <taxon>Bacillati</taxon>
        <taxon>Cyanobacteriota</taxon>
        <taxon>Cyanophyceae</taxon>
        <taxon>Oscillatoriophycideae</taxon>
        <taxon>Oscillatoriales</taxon>
    </lineage>
</organism>
<evidence type="ECO:0000313" key="1">
    <source>
        <dbReference type="EMBL" id="HGW93542.1"/>
    </source>
</evidence>